<sequence length="416" mass="45911">MANSRFPALQFRNYRIFWLGQFVSLIGTWMQSTVQPYLAYQLTDQPIYLGLVGFANTLPAFLFILPAGVIIERLNKRKTVITMQIVMMLQAFTLAYLAITHQVTIWHIVGLTFILGFANSLEITARQSMLIELVDREALPNAIALNSTIFNAARVIGPSLSAPFLMLLQNTGEGWAFFANGVSYLFVIIGLFIIQTKPKQLAQNDHRLSTADFLEGQRFIRRTPIILFILMLVAIPSFWGFPFAQQIPVFARDVLKAVGDTNAVVAGRNSLMVTTQGVGALVAAVTLAAFSTMRHKGRLLMIGQIVFAIGLVGLGFSRSLYQAVPFILMMGWGTVTQLALANTLIQLTVPDHLRGRVISSYLWVMNGIAPFGSLFLGWLVQTVGASTAVMIGGSVCLVGYLGFHYLRPDIRRWGGT</sequence>
<keyword evidence="5 7" id="KW-1133">Transmembrane helix</keyword>
<feature type="transmembrane region" description="Helical" evidence="7">
    <location>
        <begin position="385"/>
        <end position="403"/>
    </location>
</feature>
<dbReference type="PANTHER" id="PTHR23513:SF11">
    <property type="entry name" value="STAPHYLOFERRIN A TRANSPORTER"/>
    <property type="match status" value="1"/>
</dbReference>
<keyword evidence="10" id="KW-1185">Reference proteome</keyword>
<feature type="transmembrane region" description="Helical" evidence="7">
    <location>
        <begin position="323"/>
        <end position="345"/>
    </location>
</feature>
<evidence type="ECO:0000259" key="8">
    <source>
        <dbReference type="PROSITE" id="PS50850"/>
    </source>
</evidence>
<dbReference type="GO" id="GO:0022857">
    <property type="term" value="F:transmembrane transporter activity"/>
    <property type="evidence" value="ECO:0007669"/>
    <property type="project" value="InterPro"/>
</dbReference>
<accession>A0A0P6YIR3</accession>
<evidence type="ECO:0000313" key="10">
    <source>
        <dbReference type="Proteomes" id="UP000050501"/>
    </source>
</evidence>
<gene>
    <name evidence="9" type="ORF">ADN01_06185</name>
</gene>
<evidence type="ECO:0000313" key="9">
    <source>
        <dbReference type="EMBL" id="KPL84975.1"/>
    </source>
</evidence>
<feature type="domain" description="Major facilitator superfamily (MFS) profile" evidence="8">
    <location>
        <begin position="13"/>
        <end position="411"/>
    </location>
</feature>
<dbReference type="AlphaFoldDB" id="A0A0P6YIR3"/>
<feature type="transmembrane region" description="Helical" evidence="7">
    <location>
        <begin position="271"/>
        <end position="292"/>
    </location>
</feature>
<dbReference type="GO" id="GO:0005886">
    <property type="term" value="C:plasma membrane"/>
    <property type="evidence" value="ECO:0007669"/>
    <property type="project" value="UniProtKB-SubCell"/>
</dbReference>
<feature type="transmembrane region" description="Helical" evidence="7">
    <location>
        <begin position="299"/>
        <end position="317"/>
    </location>
</feature>
<keyword evidence="3" id="KW-1003">Cell membrane</keyword>
<dbReference type="Pfam" id="PF05977">
    <property type="entry name" value="MFS_3"/>
    <property type="match status" value="1"/>
</dbReference>
<dbReference type="STRING" id="229921.ADN01_06185"/>
<name>A0A0P6YIR3_9CHLR</name>
<feature type="transmembrane region" description="Helical" evidence="7">
    <location>
        <begin position="225"/>
        <end position="244"/>
    </location>
</feature>
<dbReference type="CDD" id="cd06173">
    <property type="entry name" value="MFS_MefA_like"/>
    <property type="match status" value="1"/>
</dbReference>
<comment type="caution">
    <text evidence="9">The sequence shown here is derived from an EMBL/GenBank/DDBJ whole genome shotgun (WGS) entry which is preliminary data.</text>
</comment>
<evidence type="ECO:0000256" key="3">
    <source>
        <dbReference type="ARBA" id="ARBA00022475"/>
    </source>
</evidence>
<proteinExistence type="predicted"/>
<feature type="transmembrane region" description="Helical" evidence="7">
    <location>
        <begin position="174"/>
        <end position="194"/>
    </location>
</feature>
<dbReference type="PANTHER" id="PTHR23513">
    <property type="entry name" value="INTEGRAL MEMBRANE EFFLUX PROTEIN-RELATED"/>
    <property type="match status" value="1"/>
</dbReference>
<keyword evidence="4 7" id="KW-0812">Transmembrane</keyword>
<dbReference type="InterPro" id="IPR010290">
    <property type="entry name" value="TM_effector"/>
</dbReference>
<dbReference type="PROSITE" id="PS50850">
    <property type="entry name" value="MFS"/>
    <property type="match status" value="1"/>
</dbReference>
<evidence type="ECO:0000256" key="5">
    <source>
        <dbReference type="ARBA" id="ARBA00022989"/>
    </source>
</evidence>
<dbReference type="PATRIC" id="fig|229921.5.peg.2126"/>
<feature type="transmembrane region" description="Helical" evidence="7">
    <location>
        <begin position="357"/>
        <end position="379"/>
    </location>
</feature>
<organism evidence="9 10">
    <name type="scientific">Levilinea saccharolytica</name>
    <dbReference type="NCBI Taxonomy" id="229921"/>
    <lineage>
        <taxon>Bacteria</taxon>
        <taxon>Bacillati</taxon>
        <taxon>Chloroflexota</taxon>
        <taxon>Anaerolineae</taxon>
        <taxon>Anaerolineales</taxon>
        <taxon>Anaerolineaceae</taxon>
        <taxon>Levilinea</taxon>
    </lineage>
</organism>
<dbReference type="InterPro" id="IPR020846">
    <property type="entry name" value="MFS_dom"/>
</dbReference>
<feature type="transmembrane region" description="Helical" evidence="7">
    <location>
        <begin position="46"/>
        <end position="68"/>
    </location>
</feature>
<evidence type="ECO:0000256" key="4">
    <source>
        <dbReference type="ARBA" id="ARBA00022692"/>
    </source>
</evidence>
<protein>
    <recommendedName>
        <fullName evidence="8">Major facilitator superfamily (MFS) profile domain-containing protein</fullName>
    </recommendedName>
</protein>
<feature type="transmembrane region" description="Helical" evidence="7">
    <location>
        <begin position="16"/>
        <end position="34"/>
    </location>
</feature>
<keyword evidence="2" id="KW-0813">Transport</keyword>
<evidence type="ECO:0000256" key="7">
    <source>
        <dbReference type="SAM" id="Phobius"/>
    </source>
</evidence>
<dbReference type="Gene3D" id="1.20.1250.20">
    <property type="entry name" value="MFS general substrate transporter like domains"/>
    <property type="match status" value="1"/>
</dbReference>
<dbReference type="EMBL" id="LGCM01000027">
    <property type="protein sequence ID" value="KPL84975.1"/>
    <property type="molecule type" value="Genomic_DNA"/>
</dbReference>
<dbReference type="InterPro" id="IPR036259">
    <property type="entry name" value="MFS_trans_sf"/>
</dbReference>
<dbReference type="RefSeq" id="WP_062418438.1">
    <property type="nucleotide sequence ID" value="NZ_DF967974.1"/>
</dbReference>
<evidence type="ECO:0000256" key="1">
    <source>
        <dbReference type="ARBA" id="ARBA00004651"/>
    </source>
</evidence>
<reference evidence="9 10" key="1">
    <citation type="submission" date="2015-07" db="EMBL/GenBank/DDBJ databases">
        <title>Genome sequence of Levilinea saccharolytica DSM 16555.</title>
        <authorList>
            <person name="Hemp J."/>
            <person name="Ward L.M."/>
            <person name="Pace L.A."/>
            <person name="Fischer W.W."/>
        </authorList>
    </citation>
    <scope>NUCLEOTIDE SEQUENCE [LARGE SCALE GENOMIC DNA]</scope>
    <source>
        <strain evidence="9 10">KIBI-1</strain>
    </source>
</reference>
<evidence type="ECO:0000256" key="6">
    <source>
        <dbReference type="ARBA" id="ARBA00023136"/>
    </source>
</evidence>
<evidence type="ECO:0000256" key="2">
    <source>
        <dbReference type="ARBA" id="ARBA00022448"/>
    </source>
</evidence>
<keyword evidence="6 7" id="KW-0472">Membrane</keyword>
<comment type="subcellular location">
    <subcellularLocation>
        <location evidence="1">Cell membrane</location>
        <topology evidence="1">Multi-pass membrane protein</topology>
    </subcellularLocation>
</comment>
<dbReference type="Proteomes" id="UP000050501">
    <property type="component" value="Unassembled WGS sequence"/>
</dbReference>
<dbReference type="SUPFAM" id="SSF103473">
    <property type="entry name" value="MFS general substrate transporter"/>
    <property type="match status" value="1"/>
</dbReference>